<keyword evidence="1" id="KW-0732">Signal</keyword>
<gene>
    <name evidence="2" type="ORF">AaE_001395</name>
</gene>
<evidence type="ECO:0000256" key="1">
    <source>
        <dbReference type="SAM" id="SignalP"/>
    </source>
</evidence>
<reference evidence="2 3" key="1">
    <citation type="submission" date="2019-06" db="EMBL/GenBank/DDBJ databases">
        <title>Genomics analysis of Aphanomyces spp. identifies a new class of oomycete effector associated with host adaptation.</title>
        <authorList>
            <person name="Gaulin E."/>
        </authorList>
    </citation>
    <scope>NUCLEOTIDE SEQUENCE [LARGE SCALE GENOMIC DNA]</scope>
    <source>
        <strain evidence="2 3">E</strain>
    </source>
</reference>
<proteinExistence type="predicted"/>
<evidence type="ECO:0000313" key="3">
    <source>
        <dbReference type="Proteomes" id="UP000469452"/>
    </source>
</evidence>
<accession>A0A6A5AWL2</accession>
<sequence length="54" mass="5767">MKFALLVALTVAVAAWAQDQIVPPKVAWGNEAPEDGFEILGGQEAQFGQKNPLT</sequence>
<organism evidence="2 3">
    <name type="scientific">Aphanomyces astaci</name>
    <name type="common">Crayfish plague agent</name>
    <dbReference type="NCBI Taxonomy" id="112090"/>
    <lineage>
        <taxon>Eukaryota</taxon>
        <taxon>Sar</taxon>
        <taxon>Stramenopiles</taxon>
        <taxon>Oomycota</taxon>
        <taxon>Saprolegniomycetes</taxon>
        <taxon>Saprolegniales</taxon>
        <taxon>Verrucalvaceae</taxon>
        <taxon>Aphanomyces</taxon>
    </lineage>
</organism>
<dbReference type="Proteomes" id="UP000469452">
    <property type="component" value="Unassembled WGS sequence"/>
</dbReference>
<feature type="signal peptide" evidence="1">
    <location>
        <begin position="1"/>
        <end position="17"/>
    </location>
</feature>
<comment type="caution">
    <text evidence="2">The sequence shown here is derived from an EMBL/GenBank/DDBJ whole genome shotgun (WGS) entry which is preliminary data.</text>
</comment>
<evidence type="ECO:0000313" key="2">
    <source>
        <dbReference type="EMBL" id="KAF0774905.1"/>
    </source>
</evidence>
<protein>
    <submittedName>
        <fullName evidence="2">Uncharacterized protein</fullName>
    </submittedName>
</protein>
<dbReference type="EMBL" id="VJMI01002892">
    <property type="protein sequence ID" value="KAF0774905.1"/>
    <property type="molecule type" value="Genomic_DNA"/>
</dbReference>
<name>A0A6A5AWL2_APHAT</name>
<feature type="chain" id="PRO_5025664847" evidence="1">
    <location>
        <begin position="18"/>
        <end position="54"/>
    </location>
</feature>
<feature type="non-terminal residue" evidence="2">
    <location>
        <position position="54"/>
    </location>
</feature>
<dbReference type="AlphaFoldDB" id="A0A6A5AWL2"/>